<reference evidence="1" key="1">
    <citation type="submission" date="2021-02" db="EMBL/GenBank/DDBJ databases">
        <authorList>
            <person name="Nowell W R."/>
        </authorList>
    </citation>
    <scope>NUCLEOTIDE SEQUENCE</scope>
</reference>
<evidence type="ECO:0000313" key="2">
    <source>
        <dbReference type="Proteomes" id="UP000663845"/>
    </source>
</evidence>
<sequence length="90" mass="9400">MADNNNASLIGGHAQYVKGAIEETIGNVTGSQAWKDSGAHDKQEAVDTMKAANQGPSDSSLISGTTEKKIGNVVGCEGMVHNGEEKEKKQ</sequence>
<evidence type="ECO:0008006" key="3">
    <source>
        <dbReference type="Google" id="ProtNLM"/>
    </source>
</evidence>
<name>A0A815N0S6_9BILA</name>
<evidence type="ECO:0000313" key="1">
    <source>
        <dbReference type="EMBL" id="CAF1427764.1"/>
    </source>
</evidence>
<protein>
    <recommendedName>
        <fullName evidence="3">CsbD-like domain-containing protein</fullName>
    </recommendedName>
</protein>
<gene>
    <name evidence="1" type="ORF">JYZ213_LOCUS39381</name>
</gene>
<organism evidence="1 2">
    <name type="scientific">Adineta steineri</name>
    <dbReference type="NCBI Taxonomy" id="433720"/>
    <lineage>
        <taxon>Eukaryota</taxon>
        <taxon>Metazoa</taxon>
        <taxon>Spiralia</taxon>
        <taxon>Gnathifera</taxon>
        <taxon>Rotifera</taxon>
        <taxon>Eurotatoria</taxon>
        <taxon>Bdelloidea</taxon>
        <taxon>Adinetida</taxon>
        <taxon>Adinetidae</taxon>
        <taxon>Adineta</taxon>
    </lineage>
</organism>
<accession>A0A815N0S6</accession>
<dbReference type="Proteomes" id="UP000663845">
    <property type="component" value="Unassembled WGS sequence"/>
</dbReference>
<dbReference type="AlphaFoldDB" id="A0A815N0S6"/>
<comment type="caution">
    <text evidence="1">The sequence shown here is derived from an EMBL/GenBank/DDBJ whole genome shotgun (WGS) entry which is preliminary data.</text>
</comment>
<dbReference type="EMBL" id="CAJNOG010001274">
    <property type="protein sequence ID" value="CAF1427764.1"/>
    <property type="molecule type" value="Genomic_DNA"/>
</dbReference>
<proteinExistence type="predicted"/>